<protein>
    <submittedName>
        <fullName evidence="2">Uncharacterized protein</fullName>
    </submittedName>
</protein>
<keyword evidence="3" id="KW-1185">Reference proteome</keyword>
<evidence type="ECO:0000313" key="3">
    <source>
        <dbReference type="Proteomes" id="UP001604277"/>
    </source>
</evidence>
<dbReference type="EMBL" id="JBFOLJ010000007">
    <property type="protein sequence ID" value="KAL2520429.1"/>
    <property type="molecule type" value="Genomic_DNA"/>
</dbReference>
<reference evidence="3" key="1">
    <citation type="submission" date="2024-07" db="EMBL/GenBank/DDBJ databases">
        <title>Two chromosome-level genome assemblies of Korean endemic species Abeliophyllum distichum and Forsythia ovata (Oleaceae).</title>
        <authorList>
            <person name="Jang H."/>
        </authorList>
    </citation>
    <scope>NUCLEOTIDE SEQUENCE [LARGE SCALE GENOMIC DNA]</scope>
</reference>
<proteinExistence type="predicted"/>
<evidence type="ECO:0000313" key="2">
    <source>
        <dbReference type="EMBL" id="KAL2520429.1"/>
    </source>
</evidence>
<feature type="region of interest" description="Disordered" evidence="1">
    <location>
        <begin position="1"/>
        <end position="24"/>
    </location>
</feature>
<evidence type="ECO:0000256" key="1">
    <source>
        <dbReference type="SAM" id="MobiDB-lite"/>
    </source>
</evidence>
<dbReference type="Proteomes" id="UP001604277">
    <property type="component" value="Unassembled WGS sequence"/>
</dbReference>
<name>A0ABD1U5Z0_9LAMI</name>
<sequence length="161" mass="18779">MVDDMEGNRVKNYVLEQDELEDDRYEQNKTQEVFLEHDEDLLEEDGSIEDGSEEDEHVYVPTKYHISLPVNIGIMYRYPHNFYEINMINFDSLVIQQETEKVFKGTPGSQHGAHAAQMLEMQRRQVAQTATLNAYLQQGFMLLPYLYILRINLGSTKPVCE</sequence>
<comment type="caution">
    <text evidence="2">The sequence shown here is derived from an EMBL/GenBank/DDBJ whole genome shotgun (WGS) entry which is preliminary data.</text>
</comment>
<accession>A0ABD1U5Z0</accession>
<gene>
    <name evidence="2" type="ORF">Fot_24352</name>
</gene>
<dbReference type="AlphaFoldDB" id="A0ABD1U5Z0"/>
<organism evidence="2 3">
    <name type="scientific">Forsythia ovata</name>
    <dbReference type="NCBI Taxonomy" id="205694"/>
    <lineage>
        <taxon>Eukaryota</taxon>
        <taxon>Viridiplantae</taxon>
        <taxon>Streptophyta</taxon>
        <taxon>Embryophyta</taxon>
        <taxon>Tracheophyta</taxon>
        <taxon>Spermatophyta</taxon>
        <taxon>Magnoliopsida</taxon>
        <taxon>eudicotyledons</taxon>
        <taxon>Gunneridae</taxon>
        <taxon>Pentapetalae</taxon>
        <taxon>asterids</taxon>
        <taxon>lamiids</taxon>
        <taxon>Lamiales</taxon>
        <taxon>Oleaceae</taxon>
        <taxon>Forsythieae</taxon>
        <taxon>Forsythia</taxon>
    </lineage>
</organism>